<gene>
    <name evidence="2" type="ORF">UV41_C0069G0002</name>
</gene>
<comment type="caution">
    <text evidence="2">The sequence shown here is derived from an EMBL/GenBank/DDBJ whole genome shotgun (WGS) entry which is preliminary data.</text>
</comment>
<proteinExistence type="predicted"/>
<evidence type="ECO:0000256" key="1">
    <source>
        <dbReference type="SAM" id="MobiDB-lite"/>
    </source>
</evidence>
<organism evidence="2 3">
    <name type="scientific">Candidatus Daviesbacteria bacterium GW2011_GWA2_42_7</name>
    <dbReference type="NCBI Taxonomy" id="1618425"/>
    <lineage>
        <taxon>Bacteria</taxon>
        <taxon>Candidatus Daviesiibacteriota</taxon>
    </lineage>
</organism>
<evidence type="ECO:0000313" key="3">
    <source>
        <dbReference type="Proteomes" id="UP000034785"/>
    </source>
</evidence>
<dbReference type="Proteomes" id="UP000034785">
    <property type="component" value="Unassembled WGS sequence"/>
</dbReference>
<evidence type="ECO:0000313" key="2">
    <source>
        <dbReference type="EMBL" id="KKS68948.1"/>
    </source>
</evidence>
<dbReference type="AlphaFoldDB" id="A0A0G1E2X2"/>
<reference evidence="2 3" key="1">
    <citation type="journal article" date="2015" name="Nature">
        <title>rRNA introns, odd ribosomes, and small enigmatic genomes across a large radiation of phyla.</title>
        <authorList>
            <person name="Brown C.T."/>
            <person name="Hug L.A."/>
            <person name="Thomas B.C."/>
            <person name="Sharon I."/>
            <person name="Castelle C.J."/>
            <person name="Singh A."/>
            <person name="Wilkins M.J."/>
            <person name="Williams K.H."/>
            <person name="Banfield J.F."/>
        </authorList>
    </citation>
    <scope>NUCLEOTIDE SEQUENCE [LARGE SCALE GENOMIC DNA]</scope>
</reference>
<accession>A0A0G1E2X2</accession>
<protein>
    <submittedName>
        <fullName evidence="2">Uncharacterized protein</fullName>
    </submittedName>
</protein>
<dbReference type="EMBL" id="LCEJ01000069">
    <property type="protein sequence ID" value="KKS68948.1"/>
    <property type="molecule type" value="Genomic_DNA"/>
</dbReference>
<name>A0A0G1E2X2_9BACT</name>
<sequence>MVIDEFFKQFIDGYLFGDLQSMAKVTVPQGKTYGGVGYPMVATTLTGMELLGQLLMPDVDPFDPTRGNDYFLNYWNNYFSKNNPAYTGLDRIFRQLARNGISHTFVAKPGILVEKGTNRQMSLDTTRNEIYIDCIVFYKEFEDSYLKLVKPIVDGALGTFLTTKSNMQTRLDNFGSAYTDDSTRLFSALPALHVSTINTTRRAQVPVSPFFLSQGVRASGASGSRGPVPTTTSTTTSTSNSGSSSVPPASVTVPYPNPTPFGTLPPKKNP</sequence>
<feature type="compositionally biased region" description="Low complexity" evidence="1">
    <location>
        <begin position="217"/>
        <end position="254"/>
    </location>
</feature>
<feature type="region of interest" description="Disordered" evidence="1">
    <location>
        <begin position="217"/>
        <end position="270"/>
    </location>
</feature>